<evidence type="ECO:0000313" key="1">
    <source>
        <dbReference type="EMBL" id="KAJ0184336.1"/>
    </source>
</evidence>
<dbReference type="EMBL" id="CM034387">
    <property type="protein sequence ID" value="KAJ0184336.1"/>
    <property type="molecule type" value="Genomic_DNA"/>
</dbReference>
<comment type="caution">
    <text evidence="1">The sequence shown here is derived from an EMBL/GenBank/DDBJ whole genome shotgun (WGS) entry which is preliminary data.</text>
</comment>
<proteinExistence type="predicted"/>
<organism evidence="1 2">
    <name type="scientific">Dendrolimus kikuchii</name>
    <dbReference type="NCBI Taxonomy" id="765133"/>
    <lineage>
        <taxon>Eukaryota</taxon>
        <taxon>Metazoa</taxon>
        <taxon>Ecdysozoa</taxon>
        <taxon>Arthropoda</taxon>
        <taxon>Hexapoda</taxon>
        <taxon>Insecta</taxon>
        <taxon>Pterygota</taxon>
        <taxon>Neoptera</taxon>
        <taxon>Endopterygota</taxon>
        <taxon>Lepidoptera</taxon>
        <taxon>Glossata</taxon>
        <taxon>Ditrysia</taxon>
        <taxon>Bombycoidea</taxon>
        <taxon>Lasiocampidae</taxon>
        <taxon>Dendrolimus</taxon>
    </lineage>
</organism>
<evidence type="ECO:0000313" key="2">
    <source>
        <dbReference type="Proteomes" id="UP000824533"/>
    </source>
</evidence>
<sequence length="200" mass="23020">MKFLNIILSILLLILTICGDYIVFKSKYSDSQLFRGFADSLVHASIGCVSAITFFSNGLNIPLSSCICNVSICTVLSSFIDVDHFIVARTFNFKEFVSKRGIFHCTSFCLLITGILYIIYYNTRNPNILLLKFMFLIAYSSHHIRDSNRRGLWLYPYGHTPAIDYYLSVIIICILPHIYVYLYSHLKLNMKTYVNNYTVV</sequence>
<accession>A0ACC1DL55</accession>
<gene>
    <name evidence="1" type="ORF">K1T71_000759</name>
</gene>
<name>A0ACC1DL55_9NEOP</name>
<protein>
    <submittedName>
        <fullName evidence="1">Uncharacterized protein</fullName>
    </submittedName>
</protein>
<reference evidence="1 2" key="1">
    <citation type="journal article" date="2021" name="Front. Genet.">
        <title>Chromosome-Level Genome Assembly Reveals Significant Gene Expansion in the Toll and IMD Signaling Pathways of Dendrolimus kikuchii.</title>
        <authorList>
            <person name="Zhou J."/>
            <person name="Wu P."/>
            <person name="Xiong Z."/>
            <person name="Liu N."/>
            <person name="Zhao N."/>
            <person name="Ji M."/>
            <person name="Qiu Y."/>
            <person name="Yang B."/>
        </authorList>
    </citation>
    <scope>NUCLEOTIDE SEQUENCE [LARGE SCALE GENOMIC DNA]</scope>
    <source>
        <strain evidence="1">Ann1</strain>
    </source>
</reference>
<dbReference type="Proteomes" id="UP000824533">
    <property type="component" value="Linkage Group LG01"/>
</dbReference>
<keyword evidence="2" id="KW-1185">Reference proteome</keyword>